<keyword evidence="4 7" id="KW-1133">Transmembrane helix</keyword>
<feature type="compositionally biased region" description="Polar residues" evidence="6">
    <location>
        <begin position="569"/>
        <end position="579"/>
    </location>
</feature>
<organism evidence="9 10">
    <name type="scientific">Psylliodes chrysocephalus</name>
    <dbReference type="NCBI Taxonomy" id="3402493"/>
    <lineage>
        <taxon>Eukaryota</taxon>
        <taxon>Metazoa</taxon>
        <taxon>Ecdysozoa</taxon>
        <taxon>Arthropoda</taxon>
        <taxon>Hexapoda</taxon>
        <taxon>Insecta</taxon>
        <taxon>Pterygota</taxon>
        <taxon>Neoptera</taxon>
        <taxon>Endopterygota</taxon>
        <taxon>Coleoptera</taxon>
        <taxon>Polyphaga</taxon>
        <taxon>Cucujiformia</taxon>
        <taxon>Chrysomeloidea</taxon>
        <taxon>Chrysomelidae</taxon>
        <taxon>Galerucinae</taxon>
        <taxon>Alticini</taxon>
        <taxon>Psylliodes</taxon>
    </lineage>
</organism>
<evidence type="ECO:0000256" key="4">
    <source>
        <dbReference type="ARBA" id="ARBA00022989"/>
    </source>
</evidence>
<dbReference type="GO" id="GO:0016020">
    <property type="term" value="C:membrane"/>
    <property type="evidence" value="ECO:0007669"/>
    <property type="project" value="UniProtKB-SubCell"/>
</dbReference>
<dbReference type="PANTHER" id="PTHR16172:SF30">
    <property type="entry name" value="SUGAR BABY, ISOFORM C"/>
    <property type="match status" value="1"/>
</dbReference>
<feature type="transmembrane region" description="Helical" evidence="7">
    <location>
        <begin position="1203"/>
        <end position="1226"/>
    </location>
</feature>
<name>A0A9P0DG73_9CUCU</name>
<sequence>MQIGCFQRSVTKIYISGTGPVTPYMSSYARQLGFSSVIVGFIYTILPISGMLAKPFFGSIADRFRCQKFLFLAAQLLTAAAFLGVLYSPKVDVSRQVQLSCYKNVPVLSTNSTISKCSIDEIKKVQSWGTCKAESMEKISAQESMENSDSLKSNAVFNKLFIPESDAKPRTSSDDSPDNDGNFESAENSPLNDTIVNFAEFNENKDASNNLGSANKSFDSLILENRQIATSSEDERPKRDNINSNDVRLFTGIKPTVSTGAVPKISKTTPEPKLKRKRIQHIPIETQENTNTEYMDTNTEGGEFIKPKKFSTNFVTILKDKAAKSIQIQNKFQALTDTDSDYEDPITQKSPSTSRNPKISKNTRINKGKATETPNSTNKKSSMPPIVVEGRTDDHNCLKRDLQNIVKGKYTIKYTNNSTIIYVEEQNDYKKLLDSIKESKISYYTYTSRAEKSHAFALRGLTSGTTPEQIEEDLMLSYDIKIREIYKMSTKNRPLFLIVTDPAITLDFLNKNYNSMDTTVISTEQASSDTKTPSGISTPSNIPYDPIGHPNTPQNSCTKGNLKNKPESIENTLNPQDSAPDSADTTHKDTANLGNNTPNYSRSASDKSEEFINADYSTPTGENIAQTDSPQPNPLGISTPNPSSENNPCPPPLVNSDQEQNFQSEYVSQSNHPTKILIKRVEMPKGVVARNLNFGTRVDLHHITPLQTNLGAIPKKFTPTFQTKSVENLSINRVMTNRRKGGSSSSDLADSTSDEGTRAHSLEYHRQVRTPTSPNTTFPLNYTDKQLEIGSSEKNSQPPVLPFETPRKFSSNFKKHIREKSKQTLTVTKNQYAVLTDDSESDVEDEIDRIVKRRRENSPKEPKQRPKTKTPSKKQGSMPPIVVDEKTVNQSVLIQDIKAKIKGGFSVKHTNNSTILFVDDKEDHQKVLQSVRDENIAHHTYTNSEDKSHAFVLRGLADGSKPQDIEEDIETQYEIKLSCSISDSTANILCISWKLSEFCESNYSKTLSFTADIAKQDTELVDSSVKLKVNNITLDNRTFTPPCTPNPFISTCNVDCNDSQINNMIPEPAIDDTEVYGLYQFWNLLILMVLGWIGQAIAVSVGDAICFELLGDKPSRYGYQRMFGSLGWGIVAALAGVLIDASSEGNSQKNYAVAFYMGAGFLVLDFVASLQVKGLVGAVFEGVGVSAGSSLAGTLYQKYGGALTFRFFGIGALILCVIHIGVQYLLRGPQINYITPNETLKKINDDDEKELTYLYS</sequence>
<evidence type="ECO:0000256" key="1">
    <source>
        <dbReference type="ARBA" id="ARBA00004141"/>
    </source>
</evidence>
<keyword evidence="3 7" id="KW-0812">Transmembrane</keyword>
<gene>
    <name evidence="9" type="ORF">PSYICH_LOCUS15660</name>
</gene>
<dbReference type="Proteomes" id="UP001153636">
    <property type="component" value="Chromosome 9"/>
</dbReference>
<proteinExistence type="inferred from homology"/>
<feature type="transmembrane region" description="Helical" evidence="7">
    <location>
        <begin position="1122"/>
        <end position="1139"/>
    </location>
</feature>
<feature type="region of interest" description="Disordered" evidence="6">
    <location>
        <begin position="339"/>
        <end position="387"/>
    </location>
</feature>
<feature type="transmembrane region" description="Helical" evidence="7">
    <location>
        <begin position="32"/>
        <end position="57"/>
    </location>
</feature>
<feature type="transmembrane region" description="Helical" evidence="7">
    <location>
        <begin position="1175"/>
        <end position="1197"/>
    </location>
</feature>
<dbReference type="Pfam" id="PF12832">
    <property type="entry name" value="MFS_1_like"/>
    <property type="match status" value="1"/>
</dbReference>
<evidence type="ECO:0000313" key="9">
    <source>
        <dbReference type="EMBL" id="CAH1115797.1"/>
    </source>
</evidence>
<feature type="region of interest" description="Disordered" evidence="6">
    <location>
        <begin position="736"/>
        <end position="759"/>
    </location>
</feature>
<feature type="compositionally biased region" description="Polar residues" evidence="6">
    <location>
        <begin position="592"/>
        <end position="603"/>
    </location>
</feature>
<evidence type="ECO:0000256" key="3">
    <source>
        <dbReference type="ARBA" id="ARBA00022692"/>
    </source>
</evidence>
<keyword evidence="5 7" id="KW-0472">Membrane</keyword>
<protein>
    <recommendedName>
        <fullName evidence="8">Major facilitator superfamily associated domain-containing protein</fullName>
    </recommendedName>
</protein>
<keyword evidence="10" id="KW-1185">Reference proteome</keyword>
<evidence type="ECO:0000256" key="2">
    <source>
        <dbReference type="ARBA" id="ARBA00005241"/>
    </source>
</evidence>
<evidence type="ECO:0000259" key="8">
    <source>
        <dbReference type="Pfam" id="PF12832"/>
    </source>
</evidence>
<dbReference type="SUPFAM" id="SSF103473">
    <property type="entry name" value="MFS general substrate transporter"/>
    <property type="match status" value="2"/>
</dbReference>
<feature type="compositionally biased region" description="Polar residues" evidence="6">
    <location>
        <begin position="372"/>
        <end position="381"/>
    </location>
</feature>
<feature type="transmembrane region" description="Helical" evidence="7">
    <location>
        <begin position="69"/>
        <end position="87"/>
    </location>
</feature>
<feature type="region of interest" description="Disordered" evidence="6">
    <location>
        <begin position="524"/>
        <end position="657"/>
    </location>
</feature>
<feature type="domain" description="Major facilitator superfamily associated" evidence="8">
    <location>
        <begin position="14"/>
        <end position="1170"/>
    </location>
</feature>
<feature type="transmembrane region" description="Helical" evidence="7">
    <location>
        <begin position="1081"/>
        <end position="1110"/>
    </location>
</feature>
<dbReference type="InterPro" id="IPR024989">
    <property type="entry name" value="MFS_assoc_dom"/>
</dbReference>
<dbReference type="InterPro" id="IPR051717">
    <property type="entry name" value="MFS_MFSD6"/>
</dbReference>
<dbReference type="AlphaFoldDB" id="A0A9P0DG73"/>
<feature type="region of interest" description="Disordered" evidence="6">
    <location>
        <begin position="165"/>
        <end position="189"/>
    </location>
</feature>
<evidence type="ECO:0000256" key="5">
    <source>
        <dbReference type="ARBA" id="ARBA00023136"/>
    </source>
</evidence>
<reference evidence="9" key="1">
    <citation type="submission" date="2022-01" db="EMBL/GenBank/DDBJ databases">
        <authorList>
            <person name="King R."/>
        </authorList>
    </citation>
    <scope>NUCLEOTIDE SEQUENCE</scope>
</reference>
<comment type="subcellular location">
    <subcellularLocation>
        <location evidence="1">Membrane</location>
        <topology evidence="1">Multi-pass membrane protein</topology>
    </subcellularLocation>
</comment>
<dbReference type="EMBL" id="OV651821">
    <property type="protein sequence ID" value="CAH1115797.1"/>
    <property type="molecule type" value="Genomic_DNA"/>
</dbReference>
<evidence type="ECO:0000256" key="7">
    <source>
        <dbReference type="SAM" id="Phobius"/>
    </source>
</evidence>
<accession>A0A9P0DG73</accession>
<dbReference type="OrthoDB" id="8123891at2759"/>
<feature type="region of interest" description="Disordered" evidence="6">
    <location>
        <begin position="851"/>
        <end position="879"/>
    </location>
</feature>
<feature type="compositionally biased region" description="Polar residues" evidence="6">
    <location>
        <begin position="347"/>
        <end position="365"/>
    </location>
</feature>
<evidence type="ECO:0000313" key="10">
    <source>
        <dbReference type="Proteomes" id="UP001153636"/>
    </source>
</evidence>
<dbReference type="InterPro" id="IPR036259">
    <property type="entry name" value="MFS_trans_sf"/>
</dbReference>
<feature type="compositionally biased region" description="Low complexity" evidence="6">
    <location>
        <begin position="638"/>
        <end position="647"/>
    </location>
</feature>
<comment type="similarity">
    <text evidence="2">Belongs to the major facilitator superfamily. MFSD6 family.</text>
</comment>
<feature type="transmembrane region" description="Helical" evidence="7">
    <location>
        <begin position="1151"/>
        <end position="1168"/>
    </location>
</feature>
<dbReference type="PANTHER" id="PTHR16172">
    <property type="entry name" value="MAJOR FACILITATOR SUPERFAMILY DOMAIN-CONTAINING PROTEIN 6-LIKE"/>
    <property type="match status" value="1"/>
</dbReference>
<evidence type="ECO:0000256" key="6">
    <source>
        <dbReference type="SAM" id="MobiDB-lite"/>
    </source>
</evidence>
<feature type="compositionally biased region" description="Polar residues" evidence="6">
    <location>
        <begin position="551"/>
        <end position="561"/>
    </location>
</feature>
<feature type="compositionally biased region" description="Polar residues" evidence="6">
    <location>
        <begin position="524"/>
        <end position="541"/>
    </location>
</feature>
<feature type="compositionally biased region" description="Polar residues" evidence="6">
    <location>
        <begin position="615"/>
        <end position="630"/>
    </location>
</feature>
<dbReference type="Gene3D" id="1.20.1250.20">
    <property type="entry name" value="MFS general substrate transporter like domains"/>
    <property type="match status" value="2"/>
</dbReference>